<organism evidence="1 2">
    <name type="scientific">Corynebacterium phocae</name>
    <dbReference type="NCBI Taxonomy" id="161895"/>
    <lineage>
        <taxon>Bacteria</taxon>
        <taxon>Bacillati</taxon>
        <taxon>Actinomycetota</taxon>
        <taxon>Actinomycetes</taxon>
        <taxon>Mycobacteriales</taxon>
        <taxon>Corynebacteriaceae</taxon>
        <taxon>Corynebacterium</taxon>
    </lineage>
</organism>
<dbReference type="KEGG" id="cpho:CPHO_11105"/>
<name>A0A1L7D5D6_9CORY</name>
<dbReference type="AlphaFoldDB" id="A0A1L7D5D6"/>
<keyword evidence="2" id="KW-1185">Reference proteome</keyword>
<dbReference type="EMBL" id="CP009249">
    <property type="protein sequence ID" value="APT93348.1"/>
    <property type="molecule type" value="Genomic_DNA"/>
</dbReference>
<accession>A0A1L7D5D6</accession>
<dbReference type="Proteomes" id="UP000185491">
    <property type="component" value="Chromosome"/>
</dbReference>
<evidence type="ECO:0000313" key="2">
    <source>
        <dbReference type="Proteomes" id="UP000185491"/>
    </source>
</evidence>
<proteinExistence type="predicted"/>
<sequence length="647" mass="73262">MANGSRPIELFEEILRRSVARETYFETSSNWILTPVEALEEAVEALNAYKTEPEQTWNSLPYVFNRILFSFSSSVLSLRILQLPNCRSLKNSVEKFSEGFESASGRRRKGFVSDNVSSVEVVLREALKELKAFYFESLCQRARAALRPQVLPERSVEKIGKIVPEISNFLSYCGRVVEVLAEDIAAIFEAERDRTDEELCERVYQLLTREPAQYSVATVITGAVDYREPLKDLQGRALTFPGPVRWMGRVGGKKRNGKRNSFSPGSHAESDLYNFCMEHWKVESAEPSCDHFVHAQVFVWDVRAWDPIQARHIALDKAETLMDRINAEHRIGDFGVKRKVLVLKHGEKRTCYLSDSIEGTKNTRAMREHDSPSVQRSLRLASRASTERAGAMAIFFGWSALEYLGRGNEVKDSRNRNLSAQAFVATYVPKIIALSSLQHLANDVAFSITGSTPVSDLPSPLKEVLQLRKGPRTSRYIDQKNLFSLLAAGNDSAGAGMVRLSRDKGLSAQEADLVRKQFNEILEKVDLVTSLRIDQVVKLRRNAAAMAEYLRRVEREADVALQRMRYVRNQTAHSEVPESLKYRTLSKAMREFLDTCYQAMDKDRAGRAPHMTILELAGKFEDIVEGLRRGDFSRINEPHYALYASGD</sequence>
<gene>
    <name evidence="1" type="ORF">CPHO_11105</name>
</gene>
<evidence type="ECO:0000313" key="1">
    <source>
        <dbReference type="EMBL" id="APT93348.1"/>
    </source>
</evidence>
<reference evidence="1 2" key="1">
    <citation type="submission" date="2014-08" db="EMBL/GenBank/DDBJ databases">
        <title>Complete genome sequence of Corynebacterium phocae M408/89/1(T)(=DSM 44612(T)), isolated from the common seal (Phoca vitulina).</title>
        <authorList>
            <person name="Ruckert C."/>
            <person name="Albersmeier A."/>
            <person name="Winkler A."/>
            <person name="Kalinowski J."/>
        </authorList>
    </citation>
    <scope>NUCLEOTIDE SEQUENCE [LARGE SCALE GENOMIC DNA]</scope>
    <source>
        <strain evidence="1 2">M408/89/1</strain>
    </source>
</reference>
<protein>
    <submittedName>
        <fullName evidence="1">Uncharacterized protein</fullName>
    </submittedName>
</protein>